<evidence type="ECO:0000313" key="3">
    <source>
        <dbReference type="Proteomes" id="UP000326924"/>
    </source>
</evidence>
<name>A0A5J5EE90_9PEZI</name>
<feature type="region of interest" description="Disordered" evidence="1">
    <location>
        <begin position="38"/>
        <end position="64"/>
    </location>
</feature>
<proteinExistence type="predicted"/>
<protein>
    <submittedName>
        <fullName evidence="2">Uncharacterized protein</fullName>
    </submittedName>
</protein>
<dbReference type="OrthoDB" id="4760831at2759"/>
<dbReference type="AlphaFoldDB" id="A0A5J5EE90"/>
<evidence type="ECO:0000256" key="1">
    <source>
        <dbReference type="SAM" id="MobiDB-lite"/>
    </source>
</evidence>
<gene>
    <name evidence="2" type="ORF">FN846DRAFT_1025565</name>
</gene>
<dbReference type="InParanoid" id="A0A5J5EE90"/>
<accession>A0A5J5EE90</accession>
<organism evidence="2 3">
    <name type="scientific">Sphaerosporella brunnea</name>
    <dbReference type="NCBI Taxonomy" id="1250544"/>
    <lineage>
        <taxon>Eukaryota</taxon>
        <taxon>Fungi</taxon>
        <taxon>Dikarya</taxon>
        <taxon>Ascomycota</taxon>
        <taxon>Pezizomycotina</taxon>
        <taxon>Pezizomycetes</taxon>
        <taxon>Pezizales</taxon>
        <taxon>Pyronemataceae</taxon>
        <taxon>Sphaerosporella</taxon>
    </lineage>
</organism>
<sequence>MDNNIQAGTVTHPAGQAEGHVSLETFKKDLNSCRPVNVSAHPHNFSPSRASPAELARVPAKNRPPRLSTPSEVVYLRVSHPALVETPLAERAVENTLVGHQATTPPEAEVLVRVNLHDTPVGPHDLEEWKAWLTANVPGSVGHLSVVMAEPSNSRLLILRVSMPLWDFLPDSNAYIFCGRVIPGEGKKPMS</sequence>
<comment type="caution">
    <text evidence="2">The sequence shown here is derived from an EMBL/GenBank/DDBJ whole genome shotgun (WGS) entry which is preliminary data.</text>
</comment>
<dbReference type="EMBL" id="VXIS01000412">
    <property type="protein sequence ID" value="KAA8893700.1"/>
    <property type="molecule type" value="Genomic_DNA"/>
</dbReference>
<evidence type="ECO:0000313" key="2">
    <source>
        <dbReference type="EMBL" id="KAA8893700.1"/>
    </source>
</evidence>
<reference evidence="2 3" key="1">
    <citation type="submission" date="2019-09" db="EMBL/GenBank/DDBJ databases">
        <title>Draft genome of the ectomycorrhizal ascomycete Sphaerosporella brunnea.</title>
        <authorList>
            <consortium name="DOE Joint Genome Institute"/>
            <person name="Benucci G.M."/>
            <person name="Marozzi G."/>
            <person name="Antonielli L."/>
            <person name="Sanchez S."/>
            <person name="Marco P."/>
            <person name="Wang X."/>
            <person name="Falini L.B."/>
            <person name="Barry K."/>
            <person name="Haridas S."/>
            <person name="Lipzen A."/>
            <person name="Labutti K."/>
            <person name="Grigoriev I.V."/>
            <person name="Murat C."/>
            <person name="Martin F."/>
            <person name="Albertini E."/>
            <person name="Donnini D."/>
            <person name="Bonito G."/>
        </authorList>
    </citation>
    <scope>NUCLEOTIDE SEQUENCE [LARGE SCALE GENOMIC DNA]</scope>
    <source>
        <strain evidence="2 3">Sb_GMNB300</strain>
    </source>
</reference>
<keyword evidence="3" id="KW-1185">Reference proteome</keyword>
<dbReference type="Proteomes" id="UP000326924">
    <property type="component" value="Unassembled WGS sequence"/>
</dbReference>